<proteinExistence type="predicted"/>
<dbReference type="EMBL" id="BARS01015469">
    <property type="protein sequence ID" value="GAF90811.1"/>
    <property type="molecule type" value="Genomic_DNA"/>
</dbReference>
<accession>X0TUD8</accession>
<comment type="caution">
    <text evidence="1">The sequence shown here is derived from an EMBL/GenBank/DDBJ whole genome shotgun (WGS) entry which is preliminary data.</text>
</comment>
<protein>
    <submittedName>
        <fullName evidence="1">Uncharacterized protein</fullName>
    </submittedName>
</protein>
<gene>
    <name evidence="1" type="ORF">S01H1_25591</name>
</gene>
<feature type="non-terminal residue" evidence="1">
    <location>
        <position position="1"/>
    </location>
</feature>
<sequence length="62" mass="7165">DVGANLVVSVQSQNFGMMGSSRGAPEAKQDRLGEYWNEERIRQIEQENEMLKRRLEIQQGRT</sequence>
<evidence type="ECO:0000313" key="1">
    <source>
        <dbReference type="EMBL" id="GAF90811.1"/>
    </source>
</evidence>
<reference evidence="1" key="1">
    <citation type="journal article" date="2014" name="Front. Microbiol.">
        <title>High frequency of phylogenetically diverse reductive dehalogenase-homologous genes in deep subseafloor sedimentary metagenomes.</title>
        <authorList>
            <person name="Kawai M."/>
            <person name="Futagami T."/>
            <person name="Toyoda A."/>
            <person name="Takaki Y."/>
            <person name="Nishi S."/>
            <person name="Hori S."/>
            <person name="Arai W."/>
            <person name="Tsubouchi T."/>
            <person name="Morono Y."/>
            <person name="Uchiyama I."/>
            <person name="Ito T."/>
            <person name="Fujiyama A."/>
            <person name="Inagaki F."/>
            <person name="Takami H."/>
        </authorList>
    </citation>
    <scope>NUCLEOTIDE SEQUENCE</scope>
    <source>
        <strain evidence="1">Expedition CK06-06</strain>
    </source>
</reference>
<name>X0TUD8_9ZZZZ</name>
<organism evidence="1">
    <name type="scientific">marine sediment metagenome</name>
    <dbReference type="NCBI Taxonomy" id="412755"/>
    <lineage>
        <taxon>unclassified sequences</taxon>
        <taxon>metagenomes</taxon>
        <taxon>ecological metagenomes</taxon>
    </lineage>
</organism>
<dbReference type="AlphaFoldDB" id="X0TUD8"/>